<dbReference type="EMBL" id="MWBQ01000161">
    <property type="protein sequence ID" value="OQA55377.1"/>
    <property type="molecule type" value="Genomic_DNA"/>
</dbReference>
<name>A0A1V5SLM2_9BACT</name>
<feature type="transmembrane region" description="Helical" evidence="1">
    <location>
        <begin position="324"/>
        <end position="347"/>
    </location>
</feature>
<feature type="transmembrane region" description="Helical" evidence="1">
    <location>
        <begin position="376"/>
        <end position="396"/>
    </location>
</feature>
<organism evidence="2">
    <name type="scientific">Candidatus Atribacter allofermentans</name>
    <dbReference type="NCBI Taxonomy" id="1852833"/>
    <lineage>
        <taxon>Bacteria</taxon>
        <taxon>Pseudomonadati</taxon>
        <taxon>Atribacterota</taxon>
        <taxon>Atribacteria</taxon>
        <taxon>Atribacterales</taxon>
        <taxon>Atribacteraceae</taxon>
        <taxon>Atribacter</taxon>
    </lineage>
</organism>
<accession>A0A1V5SLM2</accession>
<dbReference type="Proteomes" id="UP000485569">
    <property type="component" value="Unassembled WGS sequence"/>
</dbReference>
<feature type="transmembrane region" description="Helical" evidence="1">
    <location>
        <begin position="529"/>
        <end position="546"/>
    </location>
</feature>
<comment type="caution">
    <text evidence="2">The sequence shown here is derived from an EMBL/GenBank/DDBJ whole genome shotgun (WGS) entry which is preliminary data.</text>
</comment>
<dbReference type="Pfam" id="PF18949">
    <property type="entry name" value="DUF5693"/>
    <property type="match status" value="1"/>
</dbReference>
<sequence length="627" mass="71679">MKYSKLFLLIAIISALLGAIMVLPTRLRNESAMKEIEVVCDWQDIEVISLRLGISVEETLDELKQAGVSVIGVSDYDLKNLQQLGKVLPVVVDHDYPSILRYFYVSNSTLKETIIHHLNILGRVPVEVSPNIIGLNISYEEEDKIGLGWDYNLVQLLKDKGFRIVLRPRNWQGISPEILKAVLSDPIFDQADGLIFFGDQVLGNGNEESLKEMANFLDEKKLFWGYTEFVGQKGETILARQVPGQTIRVHSIPPDEIKNYTPLEARERFLRAVKERSVRLLYVRFFTEPTINLWEKNYSYLTALFSDIESSGFTRGTIHPLIPFAPPLIASVLFSVSVAIAIALLYSYFLPGKWIILILSLFVLLGALFQDQMLSLRIIGVLAGIAYPSLAVFSLIDGLRSKKNPLVSILVAFCMVFAGGLVVSCGLYHWLYVLRIEQYSGVKTSLVIPILLVVLYLFRSGYLNRSIRSVVLGTLKRYEFVILMILAGGFVVYLTRSGNFPLLPAGMLESKMRLWLERLLFMRPRTKEFMIGYPALWLLISLRRFNYQPLFKVVLWLGVTIGFITFFNSFCHIHTPFLFILLRFFNAFILSLVIFIFYYLIVRIAYWIWKWLGQFGENDAHKKSTNI</sequence>
<dbReference type="AlphaFoldDB" id="A0A1V5SLM2"/>
<feature type="transmembrane region" description="Helical" evidence="1">
    <location>
        <begin position="408"/>
        <end position="432"/>
    </location>
</feature>
<proteinExistence type="predicted"/>
<dbReference type="InterPro" id="IPR043748">
    <property type="entry name" value="DUF5693"/>
</dbReference>
<feature type="transmembrane region" description="Helical" evidence="1">
    <location>
        <begin position="438"/>
        <end position="458"/>
    </location>
</feature>
<keyword evidence="1" id="KW-1133">Transmembrane helix</keyword>
<feature type="transmembrane region" description="Helical" evidence="1">
    <location>
        <begin position="553"/>
        <end position="570"/>
    </location>
</feature>
<feature type="transmembrane region" description="Helical" evidence="1">
    <location>
        <begin position="354"/>
        <end position="370"/>
    </location>
</feature>
<evidence type="ECO:0000313" key="2">
    <source>
        <dbReference type="EMBL" id="OQA55377.1"/>
    </source>
</evidence>
<evidence type="ECO:0000256" key="1">
    <source>
        <dbReference type="SAM" id="Phobius"/>
    </source>
</evidence>
<reference evidence="2" key="1">
    <citation type="submission" date="2017-02" db="EMBL/GenBank/DDBJ databases">
        <title>Delving into the versatile metabolic prowess of the omnipresent phylum Bacteroidetes.</title>
        <authorList>
            <person name="Nobu M.K."/>
            <person name="Mei R."/>
            <person name="Narihiro T."/>
            <person name="Kuroda K."/>
            <person name="Liu W.-T."/>
        </authorList>
    </citation>
    <scope>NUCLEOTIDE SEQUENCE</scope>
    <source>
        <strain evidence="2">ADurb.Bin276</strain>
    </source>
</reference>
<feature type="transmembrane region" description="Helical" evidence="1">
    <location>
        <begin position="576"/>
        <end position="601"/>
    </location>
</feature>
<keyword evidence="1" id="KW-0812">Transmembrane</keyword>
<keyword evidence="1" id="KW-0472">Membrane</keyword>
<protein>
    <submittedName>
        <fullName evidence="2">Uncharacterized protein</fullName>
    </submittedName>
</protein>
<gene>
    <name evidence="2" type="ORF">BWY41_01666</name>
</gene>
<feature type="transmembrane region" description="Helical" evidence="1">
    <location>
        <begin position="478"/>
        <end position="495"/>
    </location>
</feature>